<dbReference type="Gene3D" id="1.10.12.10">
    <property type="entry name" value="Lyase 2-enoyl-coa Hydratase, Chain A, domain 2"/>
    <property type="match status" value="1"/>
</dbReference>
<evidence type="ECO:0000256" key="1">
    <source>
        <dbReference type="ARBA" id="ARBA00005005"/>
    </source>
</evidence>
<dbReference type="InterPro" id="IPR045002">
    <property type="entry name" value="Ech1-like"/>
</dbReference>
<proteinExistence type="inferred from homology"/>
<dbReference type="InterPro" id="IPR018376">
    <property type="entry name" value="Enoyl-CoA_hyd/isom_CS"/>
</dbReference>
<reference evidence="7" key="2">
    <citation type="submission" date="2020-09" db="EMBL/GenBank/DDBJ databases">
        <authorList>
            <person name="Sun Q."/>
            <person name="Kim S."/>
        </authorList>
    </citation>
    <scope>NUCLEOTIDE SEQUENCE</scope>
    <source>
        <strain evidence="7">KCTC 23430</strain>
    </source>
</reference>
<reference evidence="7" key="1">
    <citation type="journal article" date="2014" name="Int. J. Syst. Evol. Microbiol.">
        <title>Complete genome sequence of Corynebacterium casei LMG S-19264T (=DSM 44701T), isolated from a smear-ripened cheese.</title>
        <authorList>
            <consortium name="US DOE Joint Genome Institute (JGI-PGF)"/>
            <person name="Walter F."/>
            <person name="Albersmeier A."/>
            <person name="Kalinowski J."/>
            <person name="Ruckert C."/>
        </authorList>
    </citation>
    <scope>NUCLEOTIDE SEQUENCE</scope>
    <source>
        <strain evidence="7">KCTC 23430</strain>
    </source>
</reference>
<evidence type="ECO:0000256" key="3">
    <source>
        <dbReference type="ARBA" id="ARBA00022832"/>
    </source>
</evidence>
<accession>A0A918XH54</accession>
<evidence type="ECO:0000256" key="6">
    <source>
        <dbReference type="RuleBase" id="RU003707"/>
    </source>
</evidence>
<evidence type="ECO:0000313" key="7">
    <source>
        <dbReference type="EMBL" id="GHD32155.1"/>
    </source>
</evidence>
<dbReference type="GO" id="GO:0016853">
    <property type="term" value="F:isomerase activity"/>
    <property type="evidence" value="ECO:0007669"/>
    <property type="project" value="UniProtKB-KW"/>
</dbReference>
<name>A0A918XH54_9GAMM</name>
<protein>
    <submittedName>
        <fullName evidence="7">Enoyl-CoA hydratase</fullName>
    </submittedName>
</protein>
<keyword evidence="4" id="KW-0443">Lipid metabolism</keyword>
<dbReference type="PANTHER" id="PTHR43149:SF1">
    <property type="entry name" value="DELTA(3,5)-DELTA(2,4)-DIENOYL-COA ISOMERASE, MITOCHONDRIAL"/>
    <property type="match status" value="1"/>
</dbReference>
<keyword evidence="8" id="KW-1185">Reference proteome</keyword>
<evidence type="ECO:0000256" key="2">
    <source>
        <dbReference type="ARBA" id="ARBA00005254"/>
    </source>
</evidence>
<dbReference type="PROSITE" id="PS00166">
    <property type="entry name" value="ENOYL_COA_HYDRATASE"/>
    <property type="match status" value="1"/>
</dbReference>
<keyword evidence="5" id="KW-0413">Isomerase</keyword>
<dbReference type="Pfam" id="PF00378">
    <property type="entry name" value="ECH_1"/>
    <property type="match status" value="1"/>
</dbReference>
<sequence length="268" mass="29314">MKDRVSLSINDGIADVRLIRSDKMNALDEQMFDAIIEVGEQLRNDKSVRVVVLSGEGKAFCAGLDMGNFAAAADPDASTDKGVPTTLETRTHGIANKPQYAAWVWRELPMPVIAVLHGVALGGGFQLALGADMRYAAPGTRMSIMEIKWGLVPDMAGTQIMRHLARDDVIRELTYTGRMFDVDEALQFGFVTRVEADPLAAAMETAVYIATRNPDAIRADKKLLDDANYLDREQGLMLESVIQDQIIGSPNQIEAVMAELEGRAANFK</sequence>
<dbReference type="EMBL" id="BMYM01000001">
    <property type="protein sequence ID" value="GHD32155.1"/>
    <property type="molecule type" value="Genomic_DNA"/>
</dbReference>
<dbReference type="PANTHER" id="PTHR43149">
    <property type="entry name" value="ENOYL-COA HYDRATASE"/>
    <property type="match status" value="1"/>
</dbReference>
<dbReference type="InterPro" id="IPR001753">
    <property type="entry name" value="Enoyl-CoA_hydra/iso"/>
</dbReference>
<dbReference type="Proteomes" id="UP000644693">
    <property type="component" value="Unassembled WGS sequence"/>
</dbReference>
<dbReference type="AlphaFoldDB" id="A0A918XH54"/>
<gene>
    <name evidence="7" type="ORF">GCM10007053_15970</name>
</gene>
<dbReference type="NCBIfam" id="NF005699">
    <property type="entry name" value="PRK07509.1"/>
    <property type="match status" value="1"/>
</dbReference>
<dbReference type="Gene3D" id="3.90.226.10">
    <property type="entry name" value="2-enoyl-CoA Hydratase, Chain A, domain 1"/>
    <property type="match status" value="1"/>
</dbReference>
<comment type="caution">
    <text evidence="7">The sequence shown here is derived from an EMBL/GenBank/DDBJ whole genome shotgun (WGS) entry which is preliminary data.</text>
</comment>
<evidence type="ECO:0000256" key="5">
    <source>
        <dbReference type="ARBA" id="ARBA00023235"/>
    </source>
</evidence>
<dbReference type="SUPFAM" id="SSF52096">
    <property type="entry name" value="ClpP/crotonase"/>
    <property type="match status" value="1"/>
</dbReference>
<dbReference type="RefSeq" id="WP_189476941.1">
    <property type="nucleotide sequence ID" value="NZ_BMYM01000001.1"/>
</dbReference>
<comment type="pathway">
    <text evidence="1">Lipid metabolism; fatty acid beta-oxidation.</text>
</comment>
<keyword evidence="3" id="KW-0276">Fatty acid metabolism</keyword>
<dbReference type="GO" id="GO:0006631">
    <property type="term" value="P:fatty acid metabolic process"/>
    <property type="evidence" value="ECO:0007669"/>
    <property type="project" value="UniProtKB-KW"/>
</dbReference>
<comment type="similarity">
    <text evidence="2 6">Belongs to the enoyl-CoA hydratase/isomerase family.</text>
</comment>
<organism evidence="7 8">
    <name type="scientific">Parahalioglobus pacificus</name>
    <dbReference type="NCBI Taxonomy" id="930806"/>
    <lineage>
        <taxon>Bacteria</taxon>
        <taxon>Pseudomonadati</taxon>
        <taxon>Pseudomonadota</taxon>
        <taxon>Gammaproteobacteria</taxon>
        <taxon>Cellvibrionales</taxon>
        <taxon>Halieaceae</taxon>
        <taxon>Parahalioglobus</taxon>
    </lineage>
</organism>
<dbReference type="InterPro" id="IPR014748">
    <property type="entry name" value="Enoyl-CoA_hydra_C"/>
</dbReference>
<dbReference type="InterPro" id="IPR029045">
    <property type="entry name" value="ClpP/crotonase-like_dom_sf"/>
</dbReference>
<dbReference type="CDD" id="cd06558">
    <property type="entry name" value="crotonase-like"/>
    <property type="match status" value="1"/>
</dbReference>
<evidence type="ECO:0000256" key="4">
    <source>
        <dbReference type="ARBA" id="ARBA00023098"/>
    </source>
</evidence>
<evidence type="ECO:0000313" key="8">
    <source>
        <dbReference type="Proteomes" id="UP000644693"/>
    </source>
</evidence>